<keyword evidence="5 7" id="KW-0456">Lyase</keyword>
<evidence type="ECO:0000256" key="4">
    <source>
        <dbReference type="ARBA" id="ARBA00023136"/>
    </source>
</evidence>
<reference evidence="8 9" key="1">
    <citation type="journal article" date="2016" name="Biochim. Biophys. Acta">
        <title>Photochemical characterization of actinorhodopsin and its functional existence in the natural host.</title>
        <authorList>
            <person name="Nakamura S."/>
            <person name="Kikukawa T."/>
            <person name="Tamogami J."/>
            <person name="Kamiya M."/>
            <person name="Aizawa T."/>
            <person name="Hahn M.W."/>
            <person name="Ihara K."/>
            <person name="Kamo N."/>
            <person name="Demura M."/>
        </authorList>
    </citation>
    <scope>NUCLEOTIDE SEQUENCE [LARGE SCALE GENOMIC DNA]</scope>
    <source>
        <strain evidence="8 9">MWH-Dar1</strain>
    </source>
</reference>
<keyword evidence="6 7" id="KW-0961">Cell wall biogenesis/degradation</keyword>
<dbReference type="KEGG" id="rpla:A4Z71_03495"/>
<dbReference type="STRING" id="535712.A4Z71_03495"/>
<dbReference type="Pfam" id="PF02618">
    <property type="entry name" value="YceG"/>
    <property type="match status" value="1"/>
</dbReference>
<dbReference type="NCBIfam" id="TIGR00247">
    <property type="entry name" value="endolytic transglycosylase MltG"/>
    <property type="match status" value="1"/>
</dbReference>
<evidence type="ECO:0000256" key="2">
    <source>
        <dbReference type="ARBA" id="ARBA00022692"/>
    </source>
</evidence>
<organism evidence="8 9">
    <name type="scientific">Candidatus Rhodoluna planktonica</name>
    <dbReference type="NCBI Taxonomy" id="535712"/>
    <lineage>
        <taxon>Bacteria</taxon>
        <taxon>Bacillati</taxon>
        <taxon>Actinomycetota</taxon>
        <taxon>Actinomycetes</taxon>
        <taxon>Micrococcales</taxon>
        <taxon>Microbacteriaceae</taxon>
        <taxon>Luna cluster</taxon>
        <taxon>Luna-1 subcluster</taxon>
        <taxon>Rhodoluna</taxon>
    </lineage>
</organism>
<dbReference type="Gene3D" id="3.30.160.60">
    <property type="entry name" value="Classic Zinc Finger"/>
    <property type="match status" value="1"/>
</dbReference>
<keyword evidence="4 7" id="KW-0472">Membrane</keyword>
<evidence type="ECO:0000256" key="5">
    <source>
        <dbReference type="ARBA" id="ARBA00023239"/>
    </source>
</evidence>
<comment type="similarity">
    <text evidence="7">Belongs to the transglycosylase MltG family.</text>
</comment>
<keyword evidence="2 7" id="KW-0812">Transmembrane</keyword>
<dbReference type="PANTHER" id="PTHR30518">
    <property type="entry name" value="ENDOLYTIC MUREIN TRANSGLYCOSYLASE"/>
    <property type="match status" value="1"/>
</dbReference>
<proteinExistence type="inferred from homology"/>
<dbReference type="AlphaFoldDB" id="A0A1D9DZ06"/>
<dbReference type="GO" id="GO:0009252">
    <property type="term" value="P:peptidoglycan biosynthetic process"/>
    <property type="evidence" value="ECO:0007669"/>
    <property type="project" value="UniProtKB-UniRule"/>
</dbReference>
<sequence>MRSESKFRLRRIAAIGLVFVLVAGGTAFTFRSEIRSAFEQIIGNDYKGSGTTEVDFVIAEGETGEDVANNLVTAGITKNFRLTYKLILERNQVFYPGTYRLKLEMPAIAALSALSDPNSQVTNRVTIREGLRIHQVFAALSDATGLAVEDFSGAASDLSKFDLPKEAPSLEGYLFPATYSFSPGTSALDILLTLRERMDEEIQKFGIAPEKIHEVLTLASIVQKEARLEDDFYRASRVFLNRIDQGMKLQSDATVSYGVNGTTVATTEAERNADNGYNTYKYFGLPIGPISAPGSVAIDAALNPADGTWLYFCTVNLETGETRFSTTYAEHQIAVREWLNWMKENPGYE</sequence>
<evidence type="ECO:0000256" key="1">
    <source>
        <dbReference type="ARBA" id="ARBA00022475"/>
    </source>
</evidence>
<dbReference type="Proteomes" id="UP000243784">
    <property type="component" value="Chromosome"/>
</dbReference>
<evidence type="ECO:0000313" key="8">
    <source>
        <dbReference type="EMBL" id="AOY56048.1"/>
    </source>
</evidence>
<evidence type="ECO:0000256" key="6">
    <source>
        <dbReference type="ARBA" id="ARBA00023316"/>
    </source>
</evidence>
<dbReference type="EMBL" id="CP015208">
    <property type="protein sequence ID" value="AOY56048.1"/>
    <property type="molecule type" value="Genomic_DNA"/>
</dbReference>
<protein>
    <recommendedName>
        <fullName evidence="7">Endolytic murein transglycosylase</fullName>
        <ecNumber evidence="7">4.2.2.29</ecNumber>
    </recommendedName>
    <alternativeName>
        <fullName evidence="7">Peptidoglycan lytic transglycosylase</fullName>
    </alternativeName>
    <alternativeName>
        <fullName evidence="7">Peptidoglycan polymerization terminase</fullName>
    </alternativeName>
</protein>
<accession>A0A1D9DZ06</accession>
<dbReference type="InterPro" id="IPR003770">
    <property type="entry name" value="MLTG-like"/>
</dbReference>
<dbReference type="EC" id="4.2.2.29" evidence="7"/>
<comment type="catalytic activity">
    <reaction evidence="7">
        <text>a peptidoglycan chain = a peptidoglycan chain with N-acetyl-1,6-anhydromuramyl-[peptide] at the reducing end + a peptidoglycan chain with N-acetylglucosamine at the non-reducing end.</text>
        <dbReference type="EC" id="4.2.2.29"/>
    </reaction>
</comment>
<dbReference type="GO" id="GO:0005886">
    <property type="term" value="C:plasma membrane"/>
    <property type="evidence" value="ECO:0007669"/>
    <property type="project" value="UniProtKB-UniRule"/>
</dbReference>
<evidence type="ECO:0000313" key="9">
    <source>
        <dbReference type="Proteomes" id="UP000243784"/>
    </source>
</evidence>
<evidence type="ECO:0000256" key="3">
    <source>
        <dbReference type="ARBA" id="ARBA00022989"/>
    </source>
</evidence>
<feature type="site" description="Important for catalytic activity" evidence="7">
    <location>
        <position position="225"/>
    </location>
</feature>
<dbReference type="HAMAP" id="MF_02065">
    <property type="entry name" value="MltG"/>
    <property type="match status" value="1"/>
</dbReference>
<dbReference type="PANTHER" id="PTHR30518:SF2">
    <property type="entry name" value="ENDOLYTIC MUREIN TRANSGLYCOSYLASE"/>
    <property type="match status" value="1"/>
</dbReference>
<dbReference type="CDD" id="cd08010">
    <property type="entry name" value="MltG_like"/>
    <property type="match status" value="1"/>
</dbReference>
<name>A0A1D9DZ06_9MICO</name>
<dbReference type="GO" id="GO:0008932">
    <property type="term" value="F:lytic endotransglycosylase activity"/>
    <property type="evidence" value="ECO:0007669"/>
    <property type="project" value="UniProtKB-UniRule"/>
</dbReference>
<dbReference type="OrthoDB" id="9814591at2"/>
<keyword evidence="1 7" id="KW-1003">Cell membrane</keyword>
<dbReference type="RefSeq" id="WP_070954558.1">
    <property type="nucleotide sequence ID" value="NZ_CP015208.1"/>
</dbReference>
<evidence type="ECO:0000256" key="7">
    <source>
        <dbReference type="HAMAP-Rule" id="MF_02065"/>
    </source>
</evidence>
<comment type="function">
    <text evidence="7">Functions as a peptidoglycan terminase that cleaves nascent peptidoglycan strands endolytically to terminate their elongation.</text>
</comment>
<gene>
    <name evidence="7" type="primary">mltG</name>
    <name evidence="8" type="ORF">A4Z71_03495</name>
</gene>
<dbReference type="GO" id="GO:0071555">
    <property type="term" value="P:cell wall organization"/>
    <property type="evidence" value="ECO:0007669"/>
    <property type="project" value="UniProtKB-KW"/>
</dbReference>
<keyword evidence="9" id="KW-1185">Reference proteome</keyword>
<keyword evidence="3 7" id="KW-1133">Transmembrane helix</keyword>